<evidence type="ECO:0000256" key="4">
    <source>
        <dbReference type="ARBA" id="ARBA00022801"/>
    </source>
</evidence>
<evidence type="ECO:0000256" key="5">
    <source>
        <dbReference type="ARBA" id="ARBA00022962"/>
    </source>
</evidence>
<dbReference type="EC" id="4.3.2.10" evidence="10"/>
<comment type="catalytic activity">
    <reaction evidence="8 10">
        <text>5-[(5-phospho-1-deoxy-D-ribulos-1-ylimino)methylamino]-1-(5-phospho-beta-D-ribosyl)imidazole-4-carboxamide + L-glutamine = D-erythro-1-(imidazol-4-yl)glycerol 3-phosphate + 5-amino-1-(5-phospho-beta-D-ribosyl)imidazole-4-carboxamide + L-glutamate + H(+)</text>
        <dbReference type="Rhea" id="RHEA:24793"/>
        <dbReference type="ChEBI" id="CHEBI:15378"/>
        <dbReference type="ChEBI" id="CHEBI:29985"/>
        <dbReference type="ChEBI" id="CHEBI:58278"/>
        <dbReference type="ChEBI" id="CHEBI:58359"/>
        <dbReference type="ChEBI" id="CHEBI:58475"/>
        <dbReference type="ChEBI" id="CHEBI:58525"/>
        <dbReference type="EC" id="4.3.2.10"/>
    </reaction>
</comment>
<dbReference type="GO" id="GO:0004359">
    <property type="term" value="F:glutaminase activity"/>
    <property type="evidence" value="ECO:0007669"/>
    <property type="project" value="UniProtKB-EC"/>
</dbReference>
<dbReference type="EC" id="3.5.1.2" evidence="10"/>
<dbReference type="PANTHER" id="PTHR42701">
    <property type="entry name" value="IMIDAZOLE GLYCEROL PHOSPHATE SYNTHASE SUBUNIT HISH"/>
    <property type="match status" value="1"/>
</dbReference>
<keyword evidence="10" id="KW-0963">Cytoplasm</keyword>
<dbReference type="EMBL" id="FOGV01000026">
    <property type="protein sequence ID" value="SES27528.1"/>
    <property type="molecule type" value="Genomic_DNA"/>
</dbReference>
<comment type="function">
    <text evidence="10">IGPS catalyzes the conversion of PRFAR and glutamine to IGP, AICAR and glutamate. The HisH subunit catalyzes the hydrolysis of glutamine to glutamate and ammonia as part of the synthesis of IGP and AICAR. The resulting ammonia molecule is channeled to the active site of HisF.</text>
</comment>
<evidence type="ECO:0000256" key="7">
    <source>
        <dbReference type="ARBA" id="ARBA00023239"/>
    </source>
</evidence>
<keyword evidence="5 10" id="KW-0315">Glutamine amidotransferase</keyword>
<dbReference type="UniPathway" id="UPA00031">
    <property type="reaction ID" value="UER00010"/>
</dbReference>
<dbReference type="PANTHER" id="PTHR42701:SF1">
    <property type="entry name" value="IMIDAZOLE GLYCEROL PHOSPHATE SYNTHASE SUBUNIT HISH"/>
    <property type="match status" value="1"/>
</dbReference>
<dbReference type="NCBIfam" id="TIGR01855">
    <property type="entry name" value="IMP_synth_hisH"/>
    <property type="match status" value="1"/>
</dbReference>
<keyword evidence="14" id="KW-1185">Reference proteome</keyword>
<feature type="active site" evidence="10 11">
    <location>
        <position position="185"/>
    </location>
</feature>
<comment type="subunit">
    <text evidence="2 10">Heterodimer of HisH and HisF.</text>
</comment>
<feature type="active site" evidence="10 11">
    <location>
        <position position="183"/>
    </location>
</feature>
<dbReference type="RefSeq" id="WP_177169740.1">
    <property type="nucleotide sequence ID" value="NZ_FOGV01000026.1"/>
</dbReference>
<dbReference type="Proteomes" id="UP000199318">
    <property type="component" value="Unassembled WGS sequence"/>
</dbReference>
<feature type="active site" description="Nucleophile" evidence="10 11">
    <location>
        <position position="79"/>
    </location>
</feature>
<reference evidence="14" key="1">
    <citation type="submission" date="2016-10" db="EMBL/GenBank/DDBJ databases">
        <authorList>
            <person name="de Groot N.N."/>
        </authorList>
    </citation>
    <scope>NUCLEOTIDE SEQUENCE [LARGE SCALE GENOMIC DNA]</scope>
    <source>
        <strain evidence="14">10nlg</strain>
    </source>
</reference>
<dbReference type="GO" id="GO:0000107">
    <property type="term" value="F:imidazoleglycerol-phosphate synthase activity"/>
    <property type="evidence" value="ECO:0007669"/>
    <property type="project" value="UniProtKB-UniRule"/>
</dbReference>
<evidence type="ECO:0000256" key="10">
    <source>
        <dbReference type="HAMAP-Rule" id="MF_00278"/>
    </source>
</evidence>
<keyword evidence="6 10" id="KW-0368">Histidine biosynthesis</keyword>
<dbReference type="GO" id="GO:0005737">
    <property type="term" value="C:cytoplasm"/>
    <property type="evidence" value="ECO:0007669"/>
    <property type="project" value="UniProtKB-SubCell"/>
</dbReference>
<evidence type="ECO:0000256" key="1">
    <source>
        <dbReference type="ARBA" id="ARBA00005091"/>
    </source>
</evidence>
<keyword evidence="4 10" id="KW-0378">Hydrolase</keyword>
<dbReference type="Pfam" id="PF00117">
    <property type="entry name" value="GATase"/>
    <property type="match status" value="1"/>
</dbReference>
<organism evidence="13 14">
    <name type="scientific">Salisediminibacterium halotolerans</name>
    <dbReference type="NCBI Taxonomy" id="517425"/>
    <lineage>
        <taxon>Bacteria</taxon>
        <taxon>Bacillati</taxon>
        <taxon>Bacillota</taxon>
        <taxon>Bacilli</taxon>
        <taxon>Bacillales</taxon>
        <taxon>Bacillaceae</taxon>
        <taxon>Salisediminibacterium</taxon>
    </lineage>
</organism>
<comment type="caution">
    <text evidence="13">The sequence shown here is derived from an EMBL/GenBank/DDBJ whole genome shotgun (WGS) entry which is preliminary data.</text>
</comment>
<dbReference type="CDD" id="cd01748">
    <property type="entry name" value="GATase1_IGP_Synthase"/>
    <property type="match status" value="1"/>
</dbReference>
<dbReference type="PROSITE" id="PS51273">
    <property type="entry name" value="GATASE_TYPE_1"/>
    <property type="match status" value="1"/>
</dbReference>
<dbReference type="GO" id="GO:0016829">
    <property type="term" value="F:lyase activity"/>
    <property type="evidence" value="ECO:0007669"/>
    <property type="project" value="UniProtKB-KW"/>
</dbReference>
<name>A0A1H9W113_9BACI</name>
<evidence type="ECO:0000256" key="9">
    <source>
        <dbReference type="ARBA" id="ARBA00049534"/>
    </source>
</evidence>
<keyword evidence="7 10" id="KW-0456">Lyase</keyword>
<dbReference type="PIRSF" id="PIRSF000495">
    <property type="entry name" value="Amidotransf_hisH"/>
    <property type="match status" value="1"/>
</dbReference>
<evidence type="ECO:0000256" key="8">
    <source>
        <dbReference type="ARBA" id="ARBA00047838"/>
    </source>
</evidence>
<evidence type="ECO:0000313" key="14">
    <source>
        <dbReference type="Proteomes" id="UP000199318"/>
    </source>
</evidence>
<evidence type="ECO:0000256" key="3">
    <source>
        <dbReference type="ARBA" id="ARBA00022605"/>
    </source>
</evidence>
<evidence type="ECO:0000256" key="2">
    <source>
        <dbReference type="ARBA" id="ARBA00011152"/>
    </source>
</evidence>
<dbReference type="PROSITE" id="PS51274">
    <property type="entry name" value="GATASE_COBBQ"/>
    <property type="match status" value="1"/>
</dbReference>
<comment type="subcellular location">
    <subcellularLocation>
        <location evidence="10">Cytoplasm</location>
    </subcellularLocation>
</comment>
<dbReference type="GO" id="GO:0000105">
    <property type="term" value="P:L-histidine biosynthetic process"/>
    <property type="evidence" value="ECO:0007669"/>
    <property type="project" value="UniProtKB-UniRule"/>
</dbReference>
<dbReference type="HAMAP" id="MF_00278">
    <property type="entry name" value="HisH"/>
    <property type="match status" value="1"/>
</dbReference>
<evidence type="ECO:0000256" key="11">
    <source>
        <dbReference type="PIRSR" id="PIRSR000495-1"/>
    </source>
</evidence>
<dbReference type="STRING" id="1464123.SAMN05444126_12613"/>
<proteinExistence type="inferred from homology"/>
<feature type="domain" description="Glutamine amidotransferase" evidence="12">
    <location>
        <begin position="4"/>
        <end position="200"/>
    </location>
</feature>
<dbReference type="SUPFAM" id="SSF52317">
    <property type="entry name" value="Class I glutamine amidotransferase-like"/>
    <property type="match status" value="1"/>
</dbReference>
<gene>
    <name evidence="10" type="primary">hisH</name>
    <name evidence="13" type="ORF">SAMN05444126_12613</name>
</gene>
<accession>A0A1H9W113</accession>
<protein>
    <recommendedName>
        <fullName evidence="10">Imidazole glycerol phosphate synthase subunit HisH</fullName>
        <ecNumber evidence="10">4.3.2.10</ecNumber>
    </recommendedName>
    <alternativeName>
        <fullName evidence="10">IGP synthase glutaminase subunit</fullName>
        <ecNumber evidence="10">3.5.1.2</ecNumber>
    </alternativeName>
    <alternativeName>
        <fullName evidence="10">IGP synthase subunit HisH</fullName>
    </alternativeName>
    <alternativeName>
        <fullName evidence="10">ImGP synthase subunit HisH</fullName>
        <shortName evidence="10">IGPS subunit HisH</shortName>
    </alternativeName>
</protein>
<dbReference type="InterPro" id="IPR017926">
    <property type="entry name" value="GATASE"/>
</dbReference>
<comment type="catalytic activity">
    <reaction evidence="9 10">
        <text>L-glutamine + H2O = L-glutamate + NH4(+)</text>
        <dbReference type="Rhea" id="RHEA:15889"/>
        <dbReference type="ChEBI" id="CHEBI:15377"/>
        <dbReference type="ChEBI" id="CHEBI:28938"/>
        <dbReference type="ChEBI" id="CHEBI:29985"/>
        <dbReference type="ChEBI" id="CHEBI:58359"/>
        <dbReference type="EC" id="3.5.1.2"/>
    </reaction>
</comment>
<evidence type="ECO:0000259" key="12">
    <source>
        <dbReference type="Pfam" id="PF00117"/>
    </source>
</evidence>
<sequence>MIGVVDYGMGNLHSVMKALERLGSEAFLSGDPAELQKADKLILPGVGSFRDGMQELKTRKLDTFLTSWKNDGRPLLGICLGMQLLFEASEERGETAGLAFLPGRVRLFPAGNWKVPHMGWNQLTVSKPDHPAMFGVDGGHVYFVHSYVVELGDAAADVAHTYYAGMTVPAVVAQGDVWGTQFHPEKSSVVGMAILKNFLHHKGGPSRD</sequence>
<keyword evidence="3 10" id="KW-0028">Amino-acid biosynthesis</keyword>
<comment type="pathway">
    <text evidence="1 10">Amino-acid biosynthesis; L-histidine biosynthesis; L-histidine from 5-phospho-alpha-D-ribose 1-diphosphate: step 5/9.</text>
</comment>
<dbReference type="InterPro" id="IPR029062">
    <property type="entry name" value="Class_I_gatase-like"/>
</dbReference>
<dbReference type="InterPro" id="IPR010139">
    <property type="entry name" value="Imidazole-glycPsynth_HisH"/>
</dbReference>
<dbReference type="Gene3D" id="3.40.50.880">
    <property type="match status" value="1"/>
</dbReference>
<evidence type="ECO:0000256" key="6">
    <source>
        <dbReference type="ARBA" id="ARBA00023102"/>
    </source>
</evidence>
<evidence type="ECO:0000313" key="13">
    <source>
        <dbReference type="EMBL" id="SES27528.1"/>
    </source>
</evidence>
<dbReference type="AlphaFoldDB" id="A0A1H9W113"/>